<protein>
    <submittedName>
        <fullName evidence="1">Outer surface protein</fullName>
    </submittedName>
</protein>
<accession>A0A2B4MEM6</accession>
<name>A0A2B4MEM6_9BACI</name>
<gene>
    <name evidence="1" type="ORF">CN613_28400</name>
</gene>
<sequence>MKFTWKKVIAVVFILSICLPFTLTTESKIKDFPVSIFSTYVENDNPADYKYTAFLPDITLIAKGWRKGESEGETTPYQKGERTVIVIHPPGDDGFYLFEPEK</sequence>
<reference evidence="1 2" key="1">
    <citation type="submission" date="2017-09" db="EMBL/GenBank/DDBJ databases">
        <title>Large-scale bioinformatics analysis of Bacillus genomes uncovers conserved roles of natural products in bacterial physiology.</title>
        <authorList>
            <consortium name="Agbiome Team Llc"/>
            <person name="Bleich R.M."/>
            <person name="Grubbs K.J."/>
            <person name="Santa Maria K.C."/>
            <person name="Allen S.E."/>
            <person name="Farag S."/>
            <person name="Shank E.A."/>
            <person name="Bowers A."/>
        </authorList>
    </citation>
    <scope>NUCLEOTIDE SEQUENCE [LARGE SCALE GENOMIC DNA]</scope>
    <source>
        <strain evidence="1 2">AFS009893</strain>
    </source>
</reference>
<dbReference type="EMBL" id="NUDP01000262">
    <property type="protein sequence ID" value="PEM59231.1"/>
    <property type="molecule type" value="Genomic_DNA"/>
</dbReference>
<comment type="caution">
    <text evidence="1">The sequence shown here is derived from an EMBL/GenBank/DDBJ whole genome shotgun (WGS) entry which is preliminary data.</text>
</comment>
<evidence type="ECO:0000313" key="1">
    <source>
        <dbReference type="EMBL" id="PEM59231.1"/>
    </source>
</evidence>
<dbReference type="RefSeq" id="WP_097988481.1">
    <property type="nucleotide sequence ID" value="NZ_NUAS01000109.1"/>
</dbReference>
<dbReference type="Proteomes" id="UP000219775">
    <property type="component" value="Unassembled WGS sequence"/>
</dbReference>
<organism evidence="1 2">
    <name type="scientific">Bacillus pseudomycoides</name>
    <dbReference type="NCBI Taxonomy" id="64104"/>
    <lineage>
        <taxon>Bacteria</taxon>
        <taxon>Bacillati</taxon>
        <taxon>Bacillota</taxon>
        <taxon>Bacilli</taxon>
        <taxon>Bacillales</taxon>
        <taxon>Bacillaceae</taxon>
        <taxon>Bacillus</taxon>
        <taxon>Bacillus cereus group</taxon>
    </lineage>
</organism>
<evidence type="ECO:0000313" key="2">
    <source>
        <dbReference type="Proteomes" id="UP000219775"/>
    </source>
</evidence>
<proteinExistence type="predicted"/>
<dbReference type="AlphaFoldDB" id="A0A2B4MEM6"/>